<feature type="region of interest" description="Disordered" evidence="10">
    <location>
        <begin position="310"/>
        <end position="363"/>
    </location>
</feature>
<dbReference type="GO" id="GO:0061015">
    <property type="term" value="P:snRNA import into nucleus"/>
    <property type="evidence" value="ECO:0007669"/>
    <property type="project" value="InterPro"/>
</dbReference>
<dbReference type="PANTHER" id="PTHR13403:SF6">
    <property type="entry name" value="SNURPORTIN-1"/>
    <property type="match status" value="1"/>
</dbReference>
<dbReference type="InterPro" id="IPR017336">
    <property type="entry name" value="Snurportin-1"/>
</dbReference>
<feature type="region of interest" description="Disordered" evidence="10">
    <location>
        <begin position="1"/>
        <end position="30"/>
    </location>
</feature>
<evidence type="ECO:0000256" key="4">
    <source>
        <dbReference type="ARBA" id="ARBA00007540"/>
    </source>
</evidence>
<keyword evidence="6" id="KW-0813">Transport</keyword>
<comment type="subcellular location">
    <subcellularLocation>
        <location evidence="3">Cytoplasm</location>
    </subcellularLocation>
    <subcellularLocation>
        <location evidence="2">Nucleus</location>
    </subcellularLocation>
</comment>
<dbReference type="Pfam" id="PF21974">
    <property type="entry name" value="SPN1_m3Gcap_bd"/>
    <property type="match status" value="1"/>
</dbReference>
<evidence type="ECO:0000256" key="2">
    <source>
        <dbReference type="ARBA" id="ARBA00004123"/>
    </source>
</evidence>
<dbReference type="SUPFAM" id="SSF56091">
    <property type="entry name" value="DNA ligase/mRNA capping enzyme, catalytic domain"/>
    <property type="match status" value="1"/>
</dbReference>
<evidence type="ECO:0000256" key="9">
    <source>
        <dbReference type="ARBA" id="ARBA00023242"/>
    </source>
</evidence>
<dbReference type="AlphaFoldDB" id="A0A1Q3G3A5"/>
<dbReference type="GO" id="GO:0005737">
    <property type="term" value="C:cytoplasm"/>
    <property type="evidence" value="ECO:0007669"/>
    <property type="project" value="UniProtKB-SubCell"/>
</dbReference>
<evidence type="ECO:0000256" key="5">
    <source>
        <dbReference type="ARBA" id="ARBA00016034"/>
    </source>
</evidence>
<evidence type="ECO:0000259" key="11">
    <source>
        <dbReference type="Pfam" id="PF21974"/>
    </source>
</evidence>
<accession>A0A1Q3G3A5</accession>
<keyword evidence="7" id="KW-0963">Cytoplasm</keyword>
<dbReference type="Gene3D" id="3.30.470.30">
    <property type="entry name" value="DNA ligase/mRNA capping enzyme"/>
    <property type="match status" value="1"/>
</dbReference>
<comment type="function">
    <text evidence="1">Functions as an U snRNP-specific nuclear import adapter. Involved in the trimethylguanosine (m3G)-cap-dependent nuclear import of U snRNPs. Binds specifically to the terminal m3G-cap U snRNAs.</text>
</comment>
<reference evidence="12" key="1">
    <citation type="submission" date="2017-01" db="EMBL/GenBank/DDBJ databases">
        <title>A deep insight into the sialotranscriptome of adult male and female Cluex tarsalis mosquitoes.</title>
        <authorList>
            <person name="Ribeiro J.M."/>
            <person name="Moreira F."/>
            <person name="Bernard K.A."/>
            <person name="Calvo E."/>
        </authorList>
    </citation>
    <scope>NUCLEOTIDE SEQUENCE</scope>
    <source>
        <strain evidence="12">Kern County</strain>
        <tissue evidence="12">Salivary glands</tissue>
    </source>
</reference>
<evidence type="ECO:0000256" key="7">
    <source>
        <dbReference type="ARBA" id="ARBA00022490"/>
    </source>
</evidence>
<feature type="compositionally biased region" description="Basic and acidic residues" evidence="10">
    <location>
        <begin position="348"/>
        <end position="363"/>
    </location>
</feature>
<dbReference type="GO" id="GO:0005634">
    <property type="term" value="C:nucleus"/>
    <property type="evidence" value="ECO:0007669"/>
    <property type="project" value="UniProtKB-SubCell"/>
</dbReference>
<dbReference type="InterPro" id="IPR047857">
    <property type="entry name" value="Snurportin1_C"/>
</dbReference>
<keyword evidence="12" id="KW-0675">Receptor</keyword>
<evidence type="ECO:0000256" key="8">
    <source>
        <dbReference type="ARBA" id="ARBA00022884"/>
    </source>
</evidence>
<evidence type="ECO:0000256" key="6">
    <source>
        <dbReference type="ARBA" id="ARBA00022448"/>
    </source>
</evidence>
<comment type="similarity">
    <text evidence="4">Belongs to the snurportin family.</text>
</comment>
<organism evidence="12">
    <name type="scientific">Culex tarsalis</name>
    <name type="common">Encephalitis mosquito</name>
    <dbReference type="NCBI Taxonomy" id="7177"/>
    <lineage>
        <taxon>Eukaryota</taxon>
        <taxon>Metazoa</taxon>
        <taxon>Ecdysozoa</taxon>
        <taxon>Arthropoda</taxon>
        <taxon>Hexapoda</taxon>
        <taxon>Insecta</taxon>
        <taxon>Pterygota</taxon>
        <taxon>Neoptera</taxon>
        <taxon>Endopterygota</taxon>
        <taxon>Diptera</taxon>
        <taxon>Nematocera</taxon>
        <taxon>Culicoidea</taxon>
        <taxon>Culicidae</taxon>
        <taxon>Culicinae</taxon>
        <taxon>Culicini</taxon>
        <taxon>Culex</taxon>
        <taxon>Culex</taxon>
    </lineage>
</organism>
<dbReference type="EMBL" id="GFDL01000772">
    <property type="protein sequence ID" value="JAV34273.1"/>
    <property type="molecule type" value="Transcribed_RNA"/>
</dbReference>
<evidence type="ECO:0000313" key="12">
    <source>
        <dbReference type="EMBL" id="JAV34273.1"/>
    </source>
</evidence>
<protein>
    <recommendedName>
        <fullName evidence="5">Snurportin-1</fullName>
    </recommendedName>
</protein>
<evidence type="ECO:0000256" key="10">
    <source>
        <dbReference type="SAM" id="MobiDB-lite"/>
    </source>
</evidence>
<dbReference type="CDD" id="cd09232">
    <property type="entry name" value="Snurportin-1_C"/>
    <property type="match status" value="1"/>
</dbReference>
<dbReference type="GO" id="GO:0003723">
    <property type="term" value="F:RNA binding"/>
    <property type="evidence" value="ECO:0007669"/>
    <property type="project" value="UniProtKB-KW"/>
</dbReference>
<proteinExistence type="inferred from homology"/>
<evidence type="ECO:0000256" key="1">
    <source>
        <dbReference type="ARBA" id="ARBA00003975"/>
    </source>
</evidence>
<feature type="domain" description="Snurportin-1 m3G cap-binding" evidence="11">
    <location>
        <begin position="87"/>
        <end position="264"/>
    </location>
</feature>
<name>A0A1Q3G3A5_CULTA</name>
<dbReference type="PANTHER" id="PTHR13403">
    <property type="entry name" value="SNURPORTIN1 RNUT1 PROTEIN RNA, U TRANSPORTER 1"/>
    <property type="match status" value="1"/>
</dbReference>
<keyword evidence="9" id="KW-0539">Nucleus</keyword>
<keyword evidence="8" id="KW-0694">RNA-binding</keyword>
<feature type="compositionally biased region" description="Basic and acidic residues" evidence="10">
    <location>
        <begin position="14"/>
        <end position="30"/>
    </location>
</feature>
<sequence length="363" mass="42496">MTDSDSDSVSRFTDLYKNKSRKEEQQSERRRTLLEEQKFFRQSELDAGRPGLLELIEAEQSTDSDSNCSDAVRRPRIWYSKLYRDKVQLSEWMYERPDDLDSWFMVPCPAGTRCLVVIRKGRAIAYDKEGRSITRFVTGLGKRGQQRVTVLDCFLVKEARTFYALDILVYNEMDLVHCDCQFRFLWLRSKMEEDDLRNKFCPLKQATWKLELLPTYDFKVPAQIVDCLSRYPAFPEAKLDGLLFYHKESNYIYGRTPLVTWLFPFMVPDVLGEEWRQALNPRYLASVPAGYGLGPRAFMDEFDAKLAKRRAKRNNNRTTEMEEGGEEEHCGSNGGTGQLDGSYEDENWQQKELDEMRRLEMEG</sequence>
<evidence type="ECO:0000256" key="3">
    <source>
        <dbReference type="ARBA" id="ARBA00004496"/>
    </source>
</evidence>